<keyword evidence="9" id="KW-0804">Transcription</keyword>
<evidence type="ECO:0000259" key="14">
    <source>
        <dbReference type="PROSITE" id="PS50805"/>
    </source>
</evidence>
<feature type="domain" description="C2H2-type" evidence="13">
    <location>
        <begin position="579"/>
        <end position="606"/>
    </location>
</feature>
<dbReference type="FunFam" id="3.30.160.60:FF:000358">
    <property type="entry name" value="zinc finger protein 24"/>
    <property type="match status" value="3"/>
</dbReference>
<feature type="domain" description="C2H2-type" evidence="13">
    <location>
        <begin position="747"/>
        <end position="774"/>
    </location>
</feature>
<dbReference type="RefSeq" id="XP_020009884.1">
    <property type="nucleotide sequence ID" value="XM_020154295.1"/>
</dbReference>
<dbReference type="InterPro" id="IPR036236">
    <property type="entry name" value="Znf_C2H2_sf"/>
</dbReference>
<feature type="compositionally biased region" description="Polar residues" evidence="12">
    <location>
        <begin position="393"/>
        <end position="403"/>
    </location>
</feature>
<dbReference type="PROSITE" id="PS00028">
    <property type="entry name" value="ZINC_FINGER_C2H2_1"/>
    <property type="match status" value="10"/>
</dbReference>
<dbReference type="Pfam" id="PF13465">
    <property type="entry name" value="zf-H2C2_2"/>
    <property type="match status" value="2"/>
</dbReference>
<feature type="domain" description="C2H2-type" evidence="13">
    <location>
        <begin position="663"/>
        <end position="690"/>
    </location>
</feature>
<feature type="domain" description="C2H2-type" evidence="13">
    <location>
        <begin position="551"/>
        <end position="578"/>
    </location>
</feature>
<accession>A0A8B7TQ71</accession>
<keyword evidence="4" id="KW-0677">Repeat</keyword>
<dbReference type="InterPro" id="IPR013087">
    <property type="entry name" value="Znf_C2H2_type"/>
</dbReference>
<feature type="domain" description="KRAB" evidence="14">
    <location>
        <begin position="13"/>
        <end position="84"/>
    </location>
</feature>
<comment type="similarity">
    <text evidence="2">Belongs to the krueppel C2H2-type zinc-finger protein family.</text>
</comment>
<evidence type="ECO:0000256" key="5">
    <source>
        <dbReference type="ARBA" id="ARBA00022771"/>
    </source>
</evidence>
<feature type="domain" description="C2H2-type" evidence="13">
    <location>
        <begin position="691"/>
        <end position="718"/>
    </location>
</feature>
<dbReference type="FunFam" id="3.30.160.60:FF:002343">
    <property type="entry name" value="Zinc finger protein 33A"/>
    <property type="match status" value="2"/>
</dbReference>
<dbReference type="InterPro" id="IPR036051">
    <property type="entry name" value="KRAB_dom_sf"/>
</dbReference>
<dbReference type="GO" id="GO:0005634">
    <property type="term" value="C:nucleus"/>
    <property type="evidence" value="ECO:0007669"/>
    <property type="project" value="UniProtKB-SubCell"/>
</dbReference>
<protein>
    <submittedName>
        <fullName evidence="15">Zinc finger protein 2-like</fullName>
    </submittedName>
</protein>
<evidence type="ECO:0000259" key="13">
    <source>
        <dbReference type="PROSITE" id="PS50157"/>
    </source>
</evidence>
<feature type="domain" description="C2H2-type" evidence="13">
    <location>
        <begin position="607"/>
        <end position="634"/>
    </location>
</feature>
<feature type="domain" description="C2H2-type" evidence="13">
    <location>
        <begin position="496"/>
        <end position="523"/>
    </location>
</feature>
<dbReference type="SMART" id="SM00349">
    <property type="entry name" value="KRAB"/>
    <property type="match status" value="1"/>
</dbReference>
<keyword evidence="10" id="KW-0539">Nucleus</keyword>
<feature type="domain" description="C2H2-type" evidence="13">
    <location>
        <begin position="775"/>
        <end position="802"/>
    </location>
</feature>
<dbReference type="PANTHER" id="PTHR24393">
    <property type="entry name" value="ZINC FINGER PROTEIN"/>
    <property type="match status" value="1"/>
</dbReference>
<dbReference type="SUPFAM" id="SSF109640">
    <property type="entry name" value="KRAB domain (Kruppel-associated box)"/>
    <property type="match status" value="1"/>
</dbReference>
<dbReference type="PROSITE" id="PS50157">
    <property type="entry name" value="ZINC_FINGER_C2H2_2"/>
    <property type="match status" value="10"/>
</dbReference>
<dbReference type="CDD" id="cd07765">
    <property type="entry name" value="KRAB_A-box"/>
    <property type="match status" value="1"/>
</dbReference>
<evidence type="ECO:0000256" key="11">
    <source>
        <dbReference type="PROSITE-ProRule" id="PRU00042"/>
    </source>
</evidence>
<evidence type="ECO:0000256" key="3">
    <source>
        <dbReference type="ARBA" id="ARBA00022723"/>
    </source>
</evidence>
<evidence type="ECO:0000256" key="12">
    <source>
        <dbReference type="SAM" id="MobiDB-lite"/>
    </source>
</evidence>
<dbReference type="GO" id="GO:0008270">
    <property type="term" value="F:zinc ion binding"/>
    <property type="evidence" value="ECO:0007669"/>
    <property type="project" value="UniProtKB-KW"/>
</dbReference>
<name>A0A8B7TQ71_CASCN</name>
<evidence type="ECO:0000256" key="6">
    <source>
        <dbReference type="ARBA" id="ARBA00022833"/>
    </source>
</evidence>
<keyword evidence="6" id="KW-0862">Zinc</keyword>
<evidence type="ECO:0000256" key="9">
    <source>
        <dbReference type="ARBA" id="ARBA00023163"/>
    </source>
</evidence>
<dbReference type="FunFam" id="3.30.160.60:FF:000608">
    <property type="entry name" value="zinc finger protein 286A isoform X1"/>
    <property type="match status" value="1"/>
</dbReference>
<dbReference type="GO" id="GO:0000978">
    <property type="term" value="F:RNA polymerase II cis-regulatory region sequence-specific DNA binding"/>
    <property type="evidence" value="ECO:0007669"/>
    <property type="project" value="TreeGrafter"/>
</dbReference>
<organism evidence="15">
    <name type="scientific">Castor canadensis</name>
    <name type="common">American beaver</name>
    <dbReference type="NCBI Taxonomy" id="51338"/>
    <lineage>
        <taxon>Eukaryota</taxon>
        <taxon>Metazoa</taxon>
        <taxon>Chordata</taxon>
        <taxon>Craniata</taxon>
        <taxon>Vertebrata</taxon>
        <taxon>Euteleostomi</taxon>
        <taxon>Mammalia</taxon>
        <taxon>Eutheria</taxon>
        <taxon>Euarchontoglires</taxon>
        <taxon>Glires</taxon>
        <taxon>Rodentia</taxon>
        <taxon>Castorimorpha</taxon>
        <taxon>Castoridae</taxon>
        <taxon>Castor</taxon>
    </lineage>
</organism>
<dbReference type="PANTHER" id="PTHR24393:SF88">
    <property type="entry name" value="VOMERONASAL 1 RECEPTOR, F4-LIKE-RELATED"/>
    <property type="match status" value="1"/>
</dbReference>
<dbReference type="Gene3D" id="6.10.140.140">
    <property type="match status" value="1"/>
</dbReference>
<feature type="domain" description="C2H2-type" evidence="13">
    <location>
        <begin position="719"/>
        <end position="746"/>
    </location>
</feature>
<dbReference type="FunFam" id="3.30.160.60:FF:001530">
    <property type="entry name" value="Zinc finger protein 268"/>
    <property type="match status" value="1"/>
</dbReference>
<dbReference type="SMART" id="SM00355">
    <property type="entry name" value="ZnF_C2H2"/>
    <property type="match status" value="11"/>
</dbReference>
<dbReference type="Pfam" id="PF01352">
    <property type="entry name" value="KRAB"/>
    <property type="match status" value="1"/>
</dbReference>
<feature type="domain" description="C2H2-type" evidence="13">
    <location>
        <begin position="635"/>
        <end position="662"/>
    </location>
</feature>
<keyword evidence="5 11" id="KW-0863">Zinc-finger</keyword>
<reference evidence="15" key="1">
    <citation type="submission" date="2025-08" db="UniProtKB">
        <authorList>
            <consortium name="RefSeq"/>
        </authorList>
    </citation>
    <scope>IDENTIFICATION</scope>
    <source>
        <tissue evidence="15">Leukocyte</tissue>
    </source>
</reference>
<keyword evidence="7" id="KW-0805">Transcription regulation</keyword>
<evidence type="ECO:0000313" key="15">
    <source>
        <dbReference type="RefSeq" id="XP_020009884.1"/>
    </source>
</evidence>
<dbReference type="FunFam" id="3.30.160.60:FF:001228">
    <property type="entry name" value="Zinc finger protein 236"/>
    <property type="match status" value="1"/>
</dbReference>
<comment type="subcellular location">
    <subcellularLocation>
        <location evidence="1">Nucleus</location>
    </subcellularLocation>
</comment>
<evidence type="ECO:0000256" key="7">
    <source>
        <dbReference type="ARBA" id="ARBA00023015"/>
    </source>
</evidence>
<gene>
    <name evidence="15" type="primary">LOC109678914</name>
</gene>
<dbReference type="FunFam" id="3.30.160.60:FF:001270">
    <property type="entry name" value="zinc finger protein 583 isoform X1"/>
    <property type="match status" value="2"/>
</dbReference>
<dbReference type="PROSITE" id="PS50805">
    <property type="entry name" value="KRAB"/>
    <property type="match status" value="1"/>
</dbReference>
<evidence type="ECO:0000256" key="2">
    <source>
        <dbReference type="ARBA" id="ARBA00006991"/>
    </source>
</evidence>
<evidence type="ECO:0000256" key="8">
    <source>
        <dbReference type="ARBA" id="ARBA00023125"/>
    </source>
</evidence>
<sequence length="805" mass="93541">MAGCQVNSSKGMLTFNDVVIEFSKEEWDSLDPSQRVLYKDVMLENYSNLVSVVLTVSKPDLVIFLEQGQDPCREKKEETAEKHPGMSFHYKQTLFTEERQQDSFQTLILQEHENIGPDNFLVRKSWEGACYFKGQQRCDYAKINLATTIYNKNVITNKGEKNQTSFKNSHFMSIPSSQSGPFLRKGTHQVLENNYAEKRRIDDLQSNGDHETINHLNYIEHGTGFNSNSTTSLDNRLNCEEKYSECGKFEMSFPKSSLGLHQKLIVPCANIKLHEYEKACVMPLTLKNQQCIDDSAKPCTSNEPSMIFTEDCILKSYPDTSLGVTSCPGNDSSKDIKQKLNPTSPLRTHFPVNCHKCDPCGKVSNHFSNFIPQNMHTQEKPLKRHKYSITFNQSSKSLQNAKTNTRDYSKRSKCNRKRKTTDQSSNVSKHSRVNDQEVLNKYQECDKYFWPQAVPHENQKICTGNSSYTCKEFSKSLFYSSQCFVKQKLHTALKPHRCRQCDKAFYSFSNLKTHQRIHPGKRLYEYEECSKPSAHSSKTMHARIHTGKKPYKCEHCDKYFNYPSRLLLHQRIHTGEKPYKCKDCDKSFSQCSHLKRHQRIHTGEKPYKCMNCDKSFSSCSNLRIHQRIHTGEKPYKCKDCYKSFSHCTNLRIHYRIHIGEKPYKCKDCDKSFSNCSNLSIHQRIHTGEKPYKCKDCDKSFSQQATLQNHQTVHTGEKPYKCKDCDKSFSQCSHLKRHQRIHTGEKPYKCMDCDKSFSNCSNLRIHQRIHTGEKPYKCKDCDKSFSQYSHLQSHQTVHTREKTIQM</sequence>
<keyword evidence="3" id="KW-0479">Metal-binding</keyword>
<dbReference type="SUPFAM" id="SSF57667">
    <property type="entry name" value="beta-beta-alpha zinc fingers"/>
    <property type="match status" value="6"/>
</dbReference>
<dbReference type="GO" id="GO:0001228">
    <property type="term" value="F:DNA-binding transcription activator activity, RNA polymerase II-specific"/>
    <property type="evidence" value="ECO:0007669"/>
    <property type="project" value="TreeGrafter"/>
</dbReference>
<evidence type="ECO:0000256" key="10">
    <source>
        <dbReference type="ARBA" id="ARBA00023242"/>
    </source>
</evidence>
<dbReference type="Pfam" id="PF00096">
    <property type="entry name" value="zf-C2H2"/>
    <property type="match status" value="6"/>
</dbReference>
<dbReference type="KEGG" id="ccan:109678914"/>
<evidence type="ECO:0000256" key="4">
    <source>
        <dbReference type="ARBA" id="ARBA00022737"/>
    </source>
</evidence>
<evidence type="ECO:0000256" key="1">
    <source>
        <dbReference type="ARBA" id="ARBA00004123"/>
    </source>
</evidence>
<feature type="region of interest" description="Disordered" evidence="12">
    <location>
        <begin position="393"/>
        <end position="433"/>
    </location>
</feature>
<dbReference type="Gene3D" id="3.30.160.60">
    <property type="entry name" value="Classic Zinc Finger"/>
    <property type="match status" value="10"/>
</dbReference>
<dbReference type="OrthoDB" id="3437960at2759"/>
<proteinExistence type="inferred from homology"/>
<keyword evidence="8" id="KW-0238">DNA-binding</keyword>
<dbReference type="AlphaFoldDB" id="A0A8B7TQ71"/>
<dbReference type="InterPro" id="IPR001909">
    <property type="entry name" value="KRAB"/>
</dbReference>